<keyword evidence="2" id="KW-1185">Reference proteome</keyword>
<protein>
    <submittedName>
        <fullName evidence="3">Sema domain-containing protein</fullName>
    </submittedName>
</protein>
<dbReference type="WBParaSite" id="HPBE_0001299601-mRNA-1">
    <property type="protein sequence ID" value="HPBE_0001299601-mRNA-1"/>
    <property type="gene ID" value="HPBE_0001299601"/>
</dbReference>
<evidence type="ECO:0000313" key="2">
    <source>
        <dbReference type="Proteomes" id="UP000050761"/>
    </source>
</evidence>
<accession>A0A3P8DE00</accession>
<dbReference type="EMBL" id="UZAH01027726">
    <property type="protein sequence ID" value="VDO94475.1"/>
    <property type="molecule type" value="Genomic_DNA"/>
</dbReference>
<evidence type="ECO:0000313" key="1">
    <source>
        <dbReference type="EMBL" id="VDO94475.1"/>
    </source>
</evidence>
<evidence type="ECO:0000313" key="3">
    <source>
        <dbReference type="WBParaSite" id="HPBE_0001299601-mRNA-1"/>
    </source>
</evidence>
<reference evidence="3" key="2">
    <citation type="submission" date="2019-09" db="UniProtKB">
        <authorList>
            <consortium name="WormBaseParasite"/>
        </authorList>
    </citation>
    <scope>IDENTIFICATION</scope>
</reference>
<name>A0A183FWX6_HELPZ</name>
<proteinExistence type="predicted"/>
<dbReference type="Proteomes" id="UP000050761">
    <property type="component" value="Unassembled WGS sequence"/>
</dbReference>
<dbReference type="OrthoDB" id="10054666at2759"/>
<reference evidence="1 2" key="1">
    <citation type="submission" date="2018-11" db="EMBL/GenBank/DDBJ databases">
        <authorList>
            <consortium name="Pathogen Informatics"/>
        </authorList>
    </citation>
    <scope>NUCLEOTIDE SEQUENCE [LARGE SCALE GENOMIC DNA]</scope>
</reference>
<gene>
    <name evidence="1" type="ORF">HPBE_LOCUS12996</name>
</gene>
<organism evidence="2 3">
    <name type="scientific">Heligmosomoides polygyrus</name>
    <name type="common">Parasitic roundworm</name>
    <dbReference type="NCBI Taxonomy" id="6339"/>
    <lineage>
        <taxon>Eukaryota</taxon>
        <taxon>Metazoa</taxon>
        <taxon>Ecdysozoa</taxon>
        <taxon>Nematoda</taxon>
        <taxon>Chromadorea</taxon>
        <taxon>Rhabditida</taxon>
        <taxon>Rhabditina</taxon>
        <taxon>Rhabditomorpha</taxon>
        <taxon>Strongyloidea</taxon>
        <taxon>Heligmosomidae</taxon>
        <taxon>Heligmosomoides</taxon>
    </lineage>
</organism>
<accession>A0A183FWX6</accession>
<sequence length="289" mass="32485">MKEVTTKMDVERLGKENSTDLLQFSVRNDVVVAYRSITDQYANRLAVVGVQWRMPYANALFMNWTRSSKRWSDCKKMDCLLVTRSGFVLASSTSRSPGPLARFDPQLFASLEENDLVSTQSWVDAQAECMASRSAPWSSPAPRQSNMLRSLINGIATIIGKTFWVDLYYLLTSFVVGQPSMSGGLCRFQRIKPVERYARVFPVPRTTLTVIRVDRACPGYRAKKKYLVQPQILQGCEKVTYFDRRPPSTYNTTVDENEEPTAECLMSDDAAVASSAAPTLLYLALLLVS</sequence>
<dbReference type="AlphaFoldDB" id="A0A183FWX6"/>